<name>A0A8S4NYC2_OWEFU</name>
<feature type="region of interest" description="Disordered" evidence="1">
    <location>
        <begin position="57"/>
        <end position="80"/>
    </location>
</feature>
<dbReference type="AlphaFoldDB" id="A0A8S4NYC2"/>
<protein>
    <submittedName>
        <fullName evidence="2">Uncharacterized protein</fullName>
    </submittedName>
</protein>
<organism evidence="2 3">
    <name type="scientific">Owenia fusiformis</name>
    <name type="common">Polychaete worm</name>
    <dbReference type="NCBI Taxonomy" id="6347"/>
    <lineage>
        <taxon>Eukaryota</taxon>
        <taxon>Metazoa</taxon>
        <taxon>Spiralia</taxon>
        <taxon>Lophotrochozoa</taxon>
        <taxon>Annelida</taxon>
        <taxon>Polychaeta</taxon>
        <taxon>Sedentaria</taxon>
        <taxon>Canalipalpata</taxon>
        <taxon>Sabellida</taxon>
        <taxon>Oweniida</taxon>
        <taxon>Oweniidae</taxon>
        <taxon>Owenia</taxon>
    </lineage>
</organism>
<sequence length="94" mass="10374">MGKPKSIKVKAVARKPVHTGGVKQSRNVCKNTIKKARTSTSCRGGTITETVSVTCTRTVSNKPTKRKPRQPKPKQPKVQKSKVMIFRNSVAMIQ</sequence>
<keyword evidence="3" id="KW-1185">Reference proteome</keyword>
<evidence type="ECO:0000313" key="3">
    <source>
        <dbReference type="Proteomes" id="UP000749559"/>
    </source>
</evidence>
<evidence type="ECO:0000256" key="1">
    <source>
        <dbReference type="SAM" id="MobiDB-lite"/>
    </source>
</evidence>
<feature type="compositionally biased region" description="Basic residues" evidence="1">
    <location>
        <begin position="63"/>
        <end position="80"/>
    </location>
</feature>
<dbReference type="Proteomes" id="UP000749559">
    <property type="component" value="Unassembled WGS sequence"/>
</dbReference>
<evidence type="ECO:0000313" key="2">
    <source>
        <dbReference type="EMBL" id="CAH1786059.1"/>
    </source>
</evidence>
<proteinExistence type="predicted"/>
<dbReference type="EMBL" id="CAIIXF020000006">
    <property type="protein sequence ID" value="CAH1786059.1"/>
    <property type="molecule type" value="Genomic_DNA"/>
</dbReference>
<gene>
    <name evidence="2" type="ORF">OFUS_LOCUS12024</name>
</gene>
<accession>A0A8S4NYC2</accession>
<reference evidence="2" key="1">
    <citation type="submission" date="2022-03" db="EMBL/GenBank/DDBJ databases">
        <authorList>
            <person name="Martin C."/>
        </authorList>
    </citation>
    <scope>NUCLEOTIDE SEQUENCE</scope>
</reference>
<comment type="caution">
    <text evidence="2">The sequence shown here is derived from an EMBL/GenBank/DDBJ whole genome shotgun (WGS) entry which is preliminary data.</text>
</comment>